<evidence type="ECO:0000313" key="2">
    <source>
        <dbReference type="EMBL" id="SUO96336.1"/>
    </source>
</evidence>
<dbReference type="Proteomes" id="UP000254601">
    <property type="component" value="Unassembled WGS sequence"/>
</dbReference>
<evidence type="ECO:0008006" key="4">
    <source>
        <dbReference type="Google" id="ProtNLM"/>
    </source>
</evidence>
<accession>A0A380MWA5</accession>
<reference evidence="2 3" key="1">
    <citation type="submission" date="2018-06" db="EMBL/GenBank/DDBJ databases">
        <authorList>
            <consortium name="Pathogen Informatics"/>
            <person name="Doyle S."/>
        </authorList>
    </citation>
    <scope>NUCLEOTIDE SEQUENCE [LARGE SCALE GENOMIC DNA]</scope>
    <source>
        <strain evidence="2 3">NCTC13337</strain>
    </source>
</reference>
<keyword evidence="1" id="KW-0472">Membrane</keyword>
<evidence type="ECO:0000256" key="1">
    <source>
        <dbReference type="SAM" id="Phobius"/>
    </source>
</evidence>
<name>A0A380MWA5_9GAMM</name>
<evidence type="ECO:0000313" key="3">
    <source>
        <dbReference type="Proteomes" id="UP000254601"/>
    </source>
</evidence>
<feature type="transmembrane region" description="Helical" evidence="1">
    <location>
        <begin position="94"/>
        <end position="119"/>
    </location>
</feature>
<gene>
    <name evidence="2" type="ORF">NCTC13337_01813</name>
</gene>
<dbReference type="RefSeq" id="WP_072577167.1">
    <property type="nucleotide sequence ID" value="NZ_LWHB01000139.1"/>
</dbReference>
<dbReference type="OrthoDB" id="8912654at2"/>
<protein>
    <recommendedName>
        <fullName evidence="4">Ubiquinone biosynthesis protein UbiH</fullName>
    </recommendedName>
</protein>
<organism evidence="2 3">
    <name type="scientific">Suttonella ornithocola</name>
    <dbReference type="NCBI Taxonomy" id="279832"/>
    <lineage>
        <taxon>Bacteria</taxon>
        <taxon>Pseudomonadati</taxon>
        <taxon>Pseudomonadota</taxon>
        <taxon>Gammaproteobacteria</taxon>
        <taxon>Cardiobacteriales</taxon>
        <taxon>Cardiobacteriaceae</taxon>
        <taxon>Suttonella</taxon>
    </lineage>
</organism>
<keyword evidence="1" id="KW-1133">Transmembrane helix</keyword>
<keyword evidence="1" id="KW-0812">Transmembrane</keyword>
<proteinExistence type="predicted"/>
<feature type="transmembrane region" description="Helical" evidence="1">
    <location>
        <begin position="6"/>
        <end position="29"/>
    </location>
</feature>
<dbReference type="EMBL" id="UHIC01000001">
    <property type="protein sequence ID" value="SUO96336.1"/>
    <property type="molecule type" value="Genomic_DNA"/>
</dbReference>
<dbReference type="AlphaFoldDB" id="A0A380MWA5"/>
<keyword evidence="3" id="KW-1185">Reference proteome</keyword>
<feature type="transmembrane region" description="Helical" evidence="1">
    <location>
        <begin position="64"/>
        <end position="88"/>
    </location>
</feature>
<sequence length="214" mass="23989">MTSFQQIILTFPTVIFTFFLALAIIFWLVSLLGLFDLDIDLDADVDSSETLSGMFTGLLLKFRLVGYPLTLVFSAVALFAWLVCYYLAYLTARFVPIVWVQWLLGIVWLWVALWLGAWISGKMLRPLRGLFKQTQQKSANLLGKTAVVRSTRVDNHFGEAEVIVSGASLLLKVRTENAVLPRHSKVVLIGYDAESGCYQVVDEASFLQSNEGEL</sequence>